<keyword evidence="12" id="KW-1185">Reference proteome</keyword>
<feature type="signal peptide" evidence="9">
    <location>
        <begin position="1"/>
        <end position="20"/>
    </location>
</feature>
<feature type="domain" description="CBM6" evidence="10">
    <location>
        <begin position="322"/>
        <end position="446"/>
    </location>
</feature>
<dbReference type="SUPFAM" id="SSF75005">
    <property type="entry name" value="Arabinanase/levansucrase/invertase"/>
    <property type="match status" value="1"/>
</dbReference>
<feature type="chain" id="PRO_5035431995" evidence="9">
    <location>
        <begin position="21"/>
        <end position="447"/>
    </location>
</feature>
<dbReference type="SMART" id="SM00606">
    <property type="entry name" value="CBD_IV"/>
    <property type="match status" value="1"/>
</dbReference>
<evidence type="ECO:0000256" key="1">
    <source>
        <dbReference type="ARBA" id="ARBA00009865"/>
    </source>
</evidence>
<dbReference type="InterPro" id="IPR023296">
    <property type="entry name" value="Glyco_hydro_beta-prop_sf"/>
</dbReference>
<evidence type="ECO:0000256" key="7">
    <source>
        <dbReference type="PIRSR" id="PIRSR606710-2"/>
    </source>
</evidence>
<dbReference type="AlphaFoldDB" id="A0A8K0WML4"/>
<keyword evidence="4" id="KW-0119">Carbohydrate metabolism</keyword>
<dbReference type="Pfam" id="PF03422">
    <property type="entry name" value="CBM_6"/>
    <property type="match status" value="1"/>
</dbReference>
<gene>
    <name evidence="11" type="ORF">B0I35DRAFT_440489</name>
</gene>
<dbReference type="OrthoDB" id="5211809at2759"/>
<reference evidence="11" key="1">
    <citation type="journal article" date="2021" name="Nat. Commun.">
        <title>Genetic determinants of endophytism in the Arabidopsis root mycobiome.</title>
        <authorList>
            <person name="Mesny F."/>
            <person name="Miyauchi S."/>
            <person name="Thiergart T."/>
            <person name="Pickel B."/>
            <person name="Atanasova L."/>
            <person name="Karlsson M."/>
            <person name="Huettel B."/>
            <person name="Barry K.W."/>
            <person name="Haridas S."/>
            <person name="Chen C."/>
            <person name="Bauer D."/>
            <person name="Andreopoulos W."/>
            <person name="Pangilinan J."/>
            <person name="LaButti K."/>
            <person name="Riley R."/>
            <person name="Lipzen A."/>
            <person name="Clum A."/>
            <person name="Drula E."/>
            <person name="Henrissat B."/>
            <person name="Kohler A."/>
            <person name="Grigoriev I.V."/>
            <person name="Martin F.M."/>
            <person name="Hacquard S."/>
        </authorList>
    </citation>
    <scope>NUCLEOTIDE SEQUENCE</scope>
    <source>
        <strain evidence="11">MPI-CAGE-CH-0235</strain>
    </source>
</reference>
<keyword evidence="2 9" id="KW-0732">Signal</keyword>
<evidence type="ECO:0000313" key="11">
    <source>
        <dbReference type="EMBL" id="KAH7309706.1"/>
    </source>
</evidence>
<dbReference type="GO" id="GO:0005975">
    <property type="term" value="P:carbohydrate metabolic process"/>
    <property type="evidence" value="ECO:0007669"/>
    <property type="project" value="InterPro"/>
</dbReference>
<dbReference type="CDD" id="cd04084">
    <property type="entry name" value="CBM6_xylanase-like"/>
    <property type="match status" value="1"/>
</dbReference>
<dbReference type="CDD" id="cd18618">
    <property type="entry name" value="GH43_Xsa43E-like"/>
    <property type="match status" value="1"/>
</dbReference>
<dbReference type="PANTHER" id="PTHR43772:SF2">
    <property type="entry name" value="PUTATIVE (AFU_ORTHOLOGUE AFUA_2G04480)-RELATED"/>
    <property type="match status" value="1"/>
</dbReference>
<feature type="active site" description="Proton acceptor" evidence="6">
    <location>
        <position position="32"/>
    </location>
</feature>
<feature type="active site" description="Proton donor" evidence="6">
    <location>
        <position position="207"/>
    </location>
</feature>
<dbReference type="Proteomes" id="UP000813444">
    <property type="component" value="Unassembled WGS sequence"/>
</dbReference>
<dbReference type="GO" id="GO:0004553">
    <property type="term" value="F:hydrolase activity, hydrolyzing O-glycosyl compounds"/>
    <property type="evidence" value="ECO:0007669"/>
    <property type="project" value="InterPro"/>
</dbReference>
<dbReference type="EMBL" id="JAGPNK010000013">
    <property type="protein sequence ID" value="KAH7309706.1"/>
    <property type="molecule type" value="Genomic_DNA"/>
</dbReference>
<proteinExistence type="inferred from homology"/>
<dbReference type="SUPFAM" id="SSF49785">
    <property type="entry name" value="Galactose-binding domain-like"/>
    <property type="match status" value="1"/>
</dbReference>
<name>A0A8K0WML4_9HYPO</name>
<protein>
    <submittedName>
        <fullName evidence="11">Glycosyl hydrolase</fullName>
    </submittedName>
</protein>
<organism evidence="11 12">
    <name type="scientific">Stachybotrys elegans</name>
    <dbReference type="NCBI Taxonomy" id="80388"/>
    <lineage>
        <taxon>Eukaryota</taxon>
        <taxon>Fungi</taxon>
        <taxon>Dikarya</taxon>
        <taxon>Ascomycota</taxon>
        <taxon>Pezizomycotina</taxon>
        <taxon>Sordariomycetes</taxon>
        <taxon>Hypocreomycetidae</taxon>
        <taxon>Hypocreales</taxon>
        <taxon>Stachybotryaceae</taxon>
        <taxon>Stachybotrys</taxon>
    </lineage>
</organism>
<feature type="site" description="Important for catalytic activity, responsible for pKa modulation of the active site Glu and correct orientation of both the proton donor and substrate" evidence="7">
    <location>
        <position position="145"/>
    </location>
</feature>
<evidence type="ECO:0000313" key="12">
    <source>
        <dbReference type="Proteomes" id="UP000813444"/>
    </source>
</evidence>
<evidence type="ECO:0000256" key="5">
    <source>
        <dbReference type="ARBA" id="ARBA00023295"/>
    </source>
</evidence>
<evidence type="ECO:0000256" key="4">
    <source>
        <dbReference type="ARBA" id="ARBA00023277"/>
    </source>
</evidence>
<dbReference type="InterPro" id="IPR006710">
    <property type="entry name" value="Glyco_hydro_43"/>
</dbReference>
<evidence type="ECO:0000256" key="3">
    <source>
        <dbReference type="ARBA" id="ARBA00022801"/>
    </source>
</evidence>
<dbReference type="InterPro" id="IPR008979">
    <property type="entry name" value="Galactose-bd-like_sf"/>
</dbReference>
<sequence length="447" mass="48777">MTLLLKICLASSLLGSLVLADNPIVQTKYTADPAPLIYNDTIYLFTGHDEDGSTGFNMLDWRLYTSTDMVNWQDRGSPASLSTFAWADYNAWAGQTIERNGRFYFYVPVHRRGGEMAIGVGVSDNIEGPYEDAIGAPLVENAEIDPSVFIDDDGQAYLYWGNPGLWYVRLNEDMISYSGEVNQVQLTTEGFGTRREGANDRPTAYEEGPWVYKRDGTYYLIYAANCCSEDIRYATGPSVTGPWTYRGLVMATEGRSFTNHPGVIDYKGNSYFFYHNGALPGGSGYTRSVAVEQFQYGSDGSIPQMAMSNAGAPQIETLNPYRRVEAETIAWSEGLSTEDCSEGGQNVADINNGDYIKVAGVDFGDGATGFTARVASQANGGNIEIHLGSTSGALVGTCSVPGTGGWQQWTDVDCEVSGASGVEDVFFVFTGSGSDFLFNFNYWQFTQ</sequence>
<keyword evidence="3 8" id="KW-0378">Hydrolase</keyword>
<keyword evidence="5 8" id="KW-0326">Glycosidase</keyword>
<evidence type="ECO:0000256" key="9">
    <source>
        <dbReference type="SAM" id="SignalP"/>
    </source>
</evidence>
<comment type="similarity">
    <text evidence="1 8">Belongs to the glycosyl hydrolase 43 family.</text>
</comment>
<accession>A0A8K0WML4</accession>
<dbReference type="Pfam" id="PF04616">
    <property type="entry name" value="Glyco_hydro_43"/>
    <property type="match status" value="1"/>
</dbReference>
<evidence type="ECO:0000256" key="2">
    <source>
        <dbReference type="ARBA" id="ARBA00022729"/>
    </source>
</evidence>
<dbReference type="InterPro" id="IPR006584">
    <property type="entry name" value="Cellulose-bd_IV"/>
</dbReference>
<dbReference type="Gene3D" id="2.115.10.20">
    <property type="entry name" value="Glycosyl hydrolase domain, family 43"/>
    <property type="match status" value="1"/>
</dbReference>
<dbReference type="GO" id="GO:0030246">
    <property type="term" value="F:carbohydrate binding"/>
    <property type="evidence" value="ECO:0007669"/>
    <property type="project" value="InterPro"/>
</dbReference>
<dbReference type="InterPro" id="IPR005084">
    <property type="entry name" value="CBM6"/>
</dbReference>
<evidence type="ECO:0000256" key="8">
    <source>
        <dbReference type="RuleBase" id="RU361187"/>
    </source>
</evidence>
<dbReference type="PANTHER" id="PTHR43772">
    <property type="entry name" value="ENDO-1,4-BETA-XYLANASE"/>
    <property type="match status" value="1"/>
</dbReference>
<evidence type="ECO:0000256" key="6">
    <source>
        <dbReference type="PIRSR" id="PIRSR606710-1"/>
    </source>
</evidence>
<evidence type="ECO:0000259" key="10">
    <source>
        <dbReference type="PROSITE" id="PS51175"/>
    </source>
</evidence>
<dbReference type="Gene3D" id="2.60.120.260">
    <property type="entry name" value="Galactose-binding domain-like"/>
    <property type="match status" value="1"/>
</dbReference>
<dbReference type="PROSITE" id="PS51175">
    <property type="entry name" value="CBM6"/>
    <property type="match status" value="1"/>
</dbReference>
<dbReference type="InterPro" id="IPR052176">
    <property type="entry name" value="Glycosyl_Hydrlase_43_Enz"/>
</dbReference>
<comment type="caution">
    <text evidence="11">The sequence shown here is derived from an EMBL/GenBank/DDBJ whole genome shotgun (WGS) entry which is preliminary data.</text>
</comment>